<reference evidence="2" key="1">
    <citation type="submission" date="2022-03" db="EMBL/GenBank/DDBJ databases">
        <title>Streptomyces 7R015 and 7R016 isolated from Barleria lupulina in Thailand.</title>
        <authorList>
            <person name="Kanchanasin P."/>
            <person name="Phongsopitanun W."/>
            <person name="Tanasupawat S."/>
        </authorList>
    </citation>
    <scope>NUCLEOTIDE SEQUENCE</scope>
    <source>
        <strain evidence="2">7R016</strain>
    </source>
</reference>
<gene>
    <name evidence="2" type="ORF">MQN93_11130</name>
</gene>
<accession>A0ABS9XFY8</accession>
<evidence type="ECO:0000313" key="2">
    <source>
        <dbReference type="EMBL" id="MCI3240276.1"/>
    </source>
</evidence>
<dbReference type="Proteomes" id="UP001165270">
    <property type="component" value="Unassembled WGS sequence"/>
</dbReference>
<proteinExistence type="predicted"/>
<sequence>MPAALRFTGEDKDLTLDELAEFVDAARKAGVPGDNPVRAELSTSCKIKEIEGLHRSRQELTMKWPHRRSAPEPAPARPRANPTLIAVLEHDLLGIPPKAGTVAALTIALRRSGTCLEHEPEDTTTYQDLPHRVGLCGRCGVSMIQDESGEWVLAQA</sequence>
<evidence type="ECO:0000313" key="3">
    <source>
        <dbReference type="Proteomes" id="UP001165270"/>
    </source>
</evidence>
<name>A0ABS9XFY8_9ACTN</name>
<feature type="region of interest" description="Disordered" evidence="1">
    <location>
        <begin position="58"/>
        <end position="79"/>
    </location>
</feature>
<dbReference type="EMBL" id="JALDAX010000003">
    <property type="protein sequence ID" value="MCI3240276.1"/>
    <property type="molecule type" value="Genomic_DNA"/>
</dbReference>
<comment type="caution">
    <text evidence="2">The sequence shown here is derived from an EMBL/GenBank/DDBJ whole genome shotgun (WGS) entry which is preliminary data.</text>
</comment>
<keyword evidence="3" id="KW-1185">Reference proteome</keyword>
<evidence type="ECO:0000256" key="1">
    <source>
        <dbReference type="SAM" id="MobiDB-lite"/>
    </source>
</evidence>
<dbReference type="RefSeq" id="WP_242709345.1">
    <property type="nucleotide sequence ID" value="NZ_JALDAX010000003.1"/>
</dbReference>
<protein>
    <submittedName>
        <fullName evidence="2">Uncharacterized protein</fullName>
    </submittedName>
</protein>
<organism evidence="2 3">
    <name type="scientific">Streptomyces spinosisporus</name>
    <dbReference type="NCBI Taxonomy" id="2927582"/>
    <lineage>
        <taxon>Bacteria</taxon>
        <taxon>Bacillati</taxon>
        <taxon>Actinomycetota</taxon>
        <taxon>Actinomycetes</taxon>
        <taxon>Kitasatosporales</taxon>
        <taxon>Streptomycetaceae</taxon>
        <taxon>Streptomyces</taxon>
    </lineage>
</organism>